<protein>
    <submittedName>
        <fullName evidence="1">Uncharacterized protein</fullName>
    </submittedName>
</protein>
<accession>A0A368MW65</accession>
<sequence>MKHIPTLFIFLFFIFCSKKESDKEKENVQIPYIELHAADTLKERNYITVFDDVSEKNTKLTKEELEIVDRNLIIGVEKYNNDLKTKLNELNNDDKTITWNYEDEKIDLRYYYRQYFVVNEKNGDKIVKVFCFCNYSDDGWRKYRMSVFDGGDCYLRAEINITQNKISYFRTHGMA</sequence>
<dbReference type="AlphaFoldDB" id="A0A368MW65"/>
<gene>
    <name evidence="1" type="ORF">DQ356_09580</name>
</gene>
<dbReference type="EMBL" id="QPIE01000007">
    <property type="protein sequence ID" value="RCU42180.1"/>
    <property type="molecule type" value="Genomic_DNA"/>
</dbReference>
<name>A0A368MW65_9FLAO</name>
<evidence type="ECO:0000313" key="1">
    <source>
        <dbReference type="EMBL" id="RCU42180.1"/>
    </source>
</evidence>
<dbReference type="Proteomes" id="UP000252172">
    <property type="component" value="Unassembled WGS sequence"/>
</dbReference>
<keyword evidence="2" id="KW-1185">Reference proteome</keyword>
<organism evidence="1 2">
    <name type="scientific">Chryseobacterium lacus</name>
    <dbReference type="NCBI Taxonomy" id="2058346"/>
    <lineage>
        <taxon>Bacteria</taxon>
        <taxon>Pseudomonadati</taxon>
        <taxon>Bacteroidota</taxon>
        <taxon>Flavobacteriia</taxon>
        <taxon>Flavobacteriales</taxon>
        <taxon>Weeksellaceae</taxon>
        <taxon>Chryseobacterium group</taxon>
        <taxon>Chryseobacterium</taxon>
    </lineage>
</organism>
<reference evidence="1 2" key="1">
    <citation type="submission" date="2018-07" db="EMBL/GenBank/DDBJ databases">
        <title>Chryseobacterium lacus sp. nov., isolated from lake water.</title>
        <authorList>
            <person name="Li C.-M."/>
        </authorList>
    </citation>
    <scope>NUCLEOTIDE SEQUENCE [LARGE SCALE GENOMIC DNA]</scope>
    <source>
        <strain evidence="1 2">YLOS41</strain>
    </source>
</reference>
<evidence type="ECO:0000313" key="2">
    <source>
        <dbReference type="Proteomes" id="UP000252172"/>
    </source>
</evidence>
<dbReference type="RefSeq" id="WP_114304279.1">
    <property type="nucleotide sequence ID" value="NZ_QPIE01000007.1"/>
</dbReference>
<proteinExistence type="predicted"/>
<dbReference type="OrthoDB" id="4301792at2"/>
<comment type="caution">
    <text evidence="1">The sequence shown here is derived from an EMBL/GenBank/DDBJ whole genome shotgun (WGS) entry which is preliminary data.</text>
</comment>